<dbReference type="KEGG" id="nte:NEUTE1DRAFT109936"/>
<protein>
    <submittedName>
        <fullName evidence="1">Uncharacterized protein</fullName>
    </submittedName>
</protein>
<evidence type="ECO:0000313" key="2">
    <source>
        <dbReference type="Proteomes" id="UP000008065"/>
    </source>
</evidence>
<dbReference type="RefSeq" id="XP_009850836.1">
    <property type="nucleotide sequence ID" value="XM_009852534.1"/>
</dbReference>
<dbReference type="AlphaFoldDB" id="F8MM65"/>
<accession>F8MM65</accession>
<keyword evidence="2" id="KW-1185">Reference proteome</keyword>
<dbReference type="EMBL" id="GL891304">
    <property type="protein sequence ID" value="EGO57739.1"/>
    <property type="molecule type" value="Genomic_DNA"/>
</dbReference>
<organism evidence="1 2">
    <name type="scientific">Neurospora tetrasperma (strain FGSC 2508 / ATCC MYA-4615 / P0657)</name>
    <dbReference type="NCBI Taxonomy" id="510951"/>
    <lineage>
        <taxon>Eukaryota</taxon>
        <taxon>Fungi</taxon>
        <taxon>Dikarya</taxon>
        <taxon>Ascomycota</taxon>
        <taxon>Pezizomycotina</taxon>
        <taxon>Sordariomycetes</taxon>
        <taxon>Sordariomycetidae</taxon>
        <taxon>Sordariales</taxon>
        <taxon>Sordariaceae</taxon>
        <taxon>Neurospora</taxon>
    </lineage>
</organism>
<reference evidence="2" key="1">
    <citation type="journal article" date="2011" name="Genetics">
        <title>Massive changes in genome architecture accompany the transition to self-fertility in the filamentous fungus Neurospora tetrasperma.</title>
        <authorList>
            <person name="Ellison C.E."/>
            <person name="Stajich J.E."/>
            <person name="Jacobson D.J."/>
            <person name="Natvig D.O."/>
            <person name="Lapidus A."/>
            <person name="Foster B."/>
            <person name="Aerts A."/>
            <person name="Riley R."/>
            <person name="Lindquist E.A."/>
            <person name="Grigoriev I.V."/>
            <person name="Taylor J.W."/>
        </authorList>
    </citation>
    <scope>NUCLEOTIDE SEQUENCE [LARGE SCALE GENOMIC DNA]</scope>
    <source>
        <strain evidence="2">FGSC 2508 / P0657</strain>
    </source>
</reference>
<dbReference type="Proteomes" id="UP000008065">
    <property type="component" value="Unassembled WGS sequence"/>
</dbReference>
<proteinExistence type="predicted"/>
<dbReference type="GeneID" id="20822480"/>
<gene>
    <name evidence="1" type="ORF">NEUTE1DRAFT_109936</name>
</gene>
<name>F8MM65_NEUT8</name>
<dbReference type="VEuPathDB" id="FungiDB:NEUTE1DRAFT_109936"/>
<dbReference type="HOGENOM" id="CLU_1886340_0_0_1"/>
<evidence type="ECO:0000313" key="1">
    <source>
        <dbReference type="EMBL" id="EGO57739.1"/>
    </source>
</evidence>
<sequence>MKQNRTTKFGFLVQNIVTSRLEVRMQCHMGSADVSVALPRSTSHVKPKGIRLRQAGIFLFMVAFRDIGEILPIVKPCGPMSTVDVGMCCLDKEDHGMVPATPGNQPYRPIHMAMCMRAKEVVAFMYQGTALSGRS</sequence>